<organism evidence="17 18">
    <name type="scientific">Clostridium facile</name>
    <dbReference type="NCBI Taxonomy" id="2763035"/>
    <lineage>
        <taxon>Bacteria</taxon>
        <taxon>Bacillati</taxon>
        <taxon>Bacillota</taxon>
        <taxon>Clostridia</taxon>
        <taxon>Eubacteriales</taxon>
        <taxon>Clostridiaceae</taxon>
        <taxon>Clostridium</taxon>
    </lineage>
</organism>
<keyword evidence="18" id="KW-1185">Reference proteome</keyword>
<comment type="cofactor">
    <cofactor evidence="2">
        <name>K(+)</name>
        <dbReference type="ChEBI" id="CHEBI:29103"/>
    </cofactor>
</comment>
<dbReference type="HAMAP" id="MF_01274">
    <property type="entry name" value="Pantothen_kinase_3"/>
    <property type="match status" value="1"/>
</dbReference>
<dbReference type="InterPro" id="IPR004619">
    <property type="entry name" value="Type_III_PanK"/>
</dbReference>
<comment type="caution">
    <text evidence="17">The sequence shown here is derived from an EMBL/GenBank/DDBJ whole genome shotgun (WGS) entry which is preliminary data.</text>
</comment>
<evidence type="ECO:0000256" key="10">
    <source>
        <dbReference type="ARBA" id="ARBA00022777"/>
    </source>
</evidence>
<sequence>MVLAICIENSNLILCGTSHHRKLFQSYLRTDLEGTADEYAISIRSILDLHGLSGSDIEGVILSSVVPPLASVVKQAVKKLTKANILVVGPGIKTGLNLRIENPAQLGADRVCNAVAALKKYPAPIMVVDMNTTTTVSVLNEKKMFIGGCIIPGVSSSLEALCTTAAQLPQISIEECPDSIIGSNTVSAMQAGILYGNACLLDGLIQRHQEILGEGLTVVVTGKQAEPIICLCKYPVTYDPSLLMDGLLILYEKNTK</sequence>
<accession>A0ABR7ISK7</accession>
<evidence type="ECO:0000256" key="13">
    <source>
        <dbReference type="ARBA" id="ARBA00022993"/>
    </source>
</evidence>
<evidence type="ECO:0000256" key="5">
    <source>
        <dbReference type="ARBA" id="ARBA00011738"/>
    </source>
</evidence>
<evidence type="ECO:0000256" key="9">
    <source>
        <dbReference type="ARBA" id="ARBA00022741"/>
    </source>
</evidence>
<evidence type="ECO:0000256" key="4">
    <source>
        <dbReference type="ARBA" id="ARBA00005225"/>
    </source>
</evidence>
<evidence type="ECO:0000313" key="18">
    <source>
        <dbReference type="Proteomes" id="UP000649151"/>
    </source>
</evidence>
<comment type="subcellular location">
    <subcellularLocation>
        <location evidence="3 16">Cytoplasm</location>
    </subcellularLocation>
</comment>
<comment type="catalytic activity">
    <reaction evidence="1 16">
        <text>(R)-pantothenate + ATP = (R)-4'-phosphopantothenate + ADP + H(+)</text>
        <dbReference type="Rhea" id="RHEA:16373"/>
        <dbReference type="ChEBI" id="CHEBI:10986"/>
        <dbReference type="ChEBI" id="CHEBI:15378"/>
        <dbReference type="ChEBI" id="CHEBI:29032"/>
        <dbReference type="ChEBI" id="CHEBI:30616"/>
        <dbReference type="ChEBI" id="CHEBI:456216"/>
        <dbReference type="EC" id="2.7.1.33"/>
    </reaction>
</comment>
<dbReference type="Gene3D" id="3.30.420.40">
    <property type="match status" value="2"/>
</dbReference>
<comment type="function">
    <text evidence="16">Catalyzes the phosphorylation of pantothenate (Pan), the first step in CoA biosynthesis.</text>
</comment>
<dbReference type="NCBIfam" id="NF009855">
    <property type="entry name" value="PRK13321.1"/>
    <property type="match status" value="1"/>
</dbReference>
<keyword evidence="9 16" id="KW-0547">Nucleotide-binding</keyword>
<comment type="caution">
    <text evidence="16">Lacks conserved residue(s) required for the propagation of feature annotation.</text>
</comment>
<evidence type="ECO:0000256" key="2">
    <source>
        <dbReference type="ARBA" id="ARBA00001958"/>
    </source>
</evidence>
<keyword evidence="8 16" id="KW-0808">Transferase</keyword>
<dbReference type="Pfam" id="PF03309">
    <property type="entry name" value="Pan_kinase"/>
    <property type="match status" value="1"/>
</dbReference>
<keyword evidence="12 16" id="KW-0630">Potassium</keyword>
<dbReference type="EC" id="2.7.1.33" evidence="6 16"/>
<name>A0ABR7ISK7_9CLOT</name>
<dbReference type="InterPro" id="IPR043129">
    <property type="entry name" value="ATPase_NBD"/>
</dbReference>
<evidence type="ECO:0000256" key="1">
    <source>
        <dbReference type="ARBA" id="ARBA00001206"/>
    </source>
</evidence>
<evidence type="ECO:0000256" key="7">
    <source>
        <dbReference type="ARBA" id="ARBA00022490"/>
    </source>
</evidence>
<dbReference type="PANTHER" id="PTHR34265:SF1">
    <property type="entry name" value="TYPE III PANTOTHENATE KINASE"/>
    <property type="match status" value="1"/>
</dbReference>
<dbReference type="CDD" id="cd24015">
    <property type="entry name" value="ASKHA_NBD_PanK-III"/>
    <property type="match status" value="1"/>
</dbReference>
<keyword evidence="7 16" id="KW-0963">Cytoplasm</keyword>
<evidence type="ECO:0000313" key="17">
    <source>
        <dbReference type="EMBL" id="MBC5788009.1"/>
    </source>
</evidence>
<evidence type="ECO:0000256" key="12">
    <source>
        <dbReference type="ARBA" id="ARBA00022958"/>
    </source>
</evidence>
<evidence type="ECO:0000256" key="14">
    <source>
        <dbReference type="ARBA" id="ARBA00038036"/>
    </source>
</evidence>
<feature type="binding site" evidence="16">
    <location>
        <begin position="6"/>
        <end position="13"/>
    </location>
    <ligand>
        <name>ATP</name>
        <dbReference type="ChEBI" id="CHEBI:30616"/>
    </ligand>
</feature>
<evidence type="ECO:0000256" key="8">
    <source>
        <dbReference type="ARBA" id="ARBA00022679"/>
    </source>
</evidence>
<protein>
    <recommendedName>
        <fullName evidence="15 16">Type III pantothenate kinase</fullName>
        <ecNumber evidence="6 16">2.7.1.33</ecNumber>
    </recommendedName>
    <alternativeName>
        <fullName evidence="16">PanK-III</fullName>
    </alternativeName>
    <alternativeName>
        <fullName evidence="16">Pantothenic acid kinase</fullName>
    </alternativeName>
</protein>
<keyword evidence="10 16" id="KW-0418">Kinase</keyword>
<feature type="active site" description="Proton acceptor" evidence="16">
    <location>
        <position position="109"/>
    </location>
</feature>
<dbReference type="PANTHER" id="PTHR34265">
    <property type="entry name" value="TYPE III PANTOTHENATE KINASE"/>
    <property type="match status" value="1"/>
</dbReference>
<feature type="binding site" evidence="16">
    <location>
        <position position="185"/>
    </location>
    <ligand>
        <name>substrate</name>
    </ligand>
</feature>
<comment type="subunit">
    <text evidence="5 16">Homodimer.</text>
</comment>
<evidence type="ECO:0000256" key="6">
    <source>
        <dbReference type="ARBA" id="ARBA00012102"/>
    </source>
</evidence>
<feature type="binding site" evidence="16">
    <location>
        <position position="132"/>
    </location>
    <ligand>
        <name>ATP</name>
        <dbReference type="ChEBI" id="CHEBI:30616"/>
    </ligand>
</feature>
<evidence type="ECO:0000256" key="11">
    <source>
        <dbReference type="ARBA" id="ARBA00022840"/>
    </source>
</evidence>
<dbReference type="EMBL" id="JACOQK010000001">
    <property type="protein sequence ID" value="MBC5788009.1"/>
    <property type="molecule type" value="Genomic_DNA"/>
</dbReference>
<dbReference type="RefSeq" id="WP_186996712.1">
    <property type="nucleotide sequence ID" value="NZ_JACOQK010000001.1"/>
</dbReference>
<dbReference type="Proteomes" id="UP000649151">
    <property type="component" value="Unassembled WGS sequence"/>
</dbReference>
<evidence type="ECO:0000256" key="15">
    <source>
        <dbReference type="ARBA" id="ARBA00040883"/>
    </source>
</evidence>
<keyword evidence="16" id="KW-0479">Metal-binding</keyword>
<proteinExistence type="inferred from homology"/>
<reference evidence="17 18" key="1">
    <citation type="submission" date="2020-08" db="EMBL/GenBank/DDBJ databases">
        <title>Genome public.</title>
        <authorList>
            <person name="Liu C."/>
            <person name="Sun Q."/>
        </authorList>
    </citation>
    <scope>NUCLEOTIDE SEQUENCE [LARGE SCALE GENOMIC DNA]</scope>
    <source>
        <strain evidence="17 18">NSJ-27</strain>
    </source>
</reference>
<comment type="similarity">
    <text evidence="14 16">Belongs to the type III pantothenate kinase family.</text>
</comment>
<keyword evidence="13 16" id="KW-0173">Coenzyme A biosynthesis</keyword>
<dbReference type="SUPFAM" id="SSF53067">
    <property type="entry name" value="Actin-like ATPase domain"/>
    <property type="match status" value="2"/>
</dbReference>
<feature type="binding site" evidence="16">
    <location>
        <begin position="107"/>
        <end position="110"/>
    </location>
    <ligand>
        <name>substrate</name>
    </ligand>
</feature>
<gene>
    <name evidence="16" type="primary">coaX</name>
    <name evidence="17" type="ORF">H8Z77_08270</name>
</gene>
<comment type="pathway">
    <text evidence="4 16">Cofactor biosynthesis; coenzyme A biosynthesis; CoA from (R)-pantothenate: step 1/5.</text>
</comment>
<dbReference type="GO" id="GO:0016301">
    <property type="term" value="F:kinase activity"/>
    <property type="evidence" value="ECO:0007669"/>
    <property type="project" value="UniProtKB-KW"/>
</dbReference>
<evidence type="ECO:0000256" key="3">
    <source>
        <dbReference type="ARBA" id="ARBA00004496"/>
    </source>
</evidence>
<keyword evidence="11 16" id="KW-0067">ATP-binding</keyword>
<evidence type="ECO:0000256" key="16">
    <source>
        <dbReference type="HAMAP-Rule" id="MF_01274"/>
    </source>
</evidence>
<comment type="cofactor">
    <cofactor evidence="16">
        <name>NH4(+)</name>
        <dbReference type="ChEBI" id="CHEBI:28938"/>
    </cofactor>
    <cofactor evidence="16">
        <name>K(+)</name>
        <dbReference type="ChEBI" id="CHEBI:29103"/>
    </cofactor>
    <text evidence="16">A monovalent cation. Ammonium or potassium.</text>
</comment>
<feature type="binding site" evidence="16">
    <location>
        <position position="129"/>
    </location>
    <ligand>
        <name>K(+)</name>
        <dbReference type="ChEBI" id="CHEBI:29103"/>
    </ligand>
</feature>
<dbReference type="NCBIfam" id="TIGR00671">
    <property type="entry name" value="baf"/>
    <property type="match status" value="1"/>
</dbReference>